<evidence type="ECO:0000313" key="2">
    <source>
        <dbReference type="WBParaSite" id="jg22625"/>
    </source>
</evidence>
<reference evidence="2" key="1">
    <citation type="submission" date="2022-11" db="UniProtKB">
        <authorList>
            <consortium name="WormBaseParasite"/>
        </authorList>
    </citation>
    <scope>IDENTIFICATION</scope>
</reference>
<sequence length="105" mass="12279">MLPFSPLSHFENNASLPKWFTKYMYYPYKQGSECCSDHMISFHYVKTAQLYAIHNLIYHIRPFGLALTDHHDTSTNPQALFDSAKKLARMESMISKNDDKMSKKK</sequence>
<organism evidence="1 2">
    <name type="scientific">Ditylenchus dipsaci</name>
    <dbReference type="NCBI Taxonomy" id="166011"/>
    <lineage>
        <taxon>Eukaryota</taxon>
        <taxon>Metazoa</taxon>
        <taxon>Ecdysozoa</taxon>
        <taxon>Nematoda</taxon>
        <taxon>Chromadorea</taxon>
        <taxon>Rhabditida</taxon>
        <taxon>Tylenchina</taxon>
        <taxon>Tylenchomorpha</taxon>
        <taxon>Sphaerularioidea</taxon>
        <taxon>Anguinidae</taxon>
        <taxon>Anguininae</taxon>
        <taxon>Ditylenchus</taxon>
    </lineage>
</organism>
<dbReference type="WBParaSite" id="jg22625">
    <property type="protein sequence ID" value="jg22625"/>
    <property type="gene ID" value="jg22625"/>
</dbReference>
<dbReference type="AlphaFoldDB" id="A0A915DR24"/>
<proteinExistence type="predicted"/>
<keyword evidence="1" id="KW-1185">Reference proteome</keyword>
<dbReference type="Proteomes" id="UP000887574">
    <property type="component" value="Unplaced"/>
</dbReference>
<protein>
    <submittedName>
        <fullName evidence="2">Uncharacterized protein</fullName>
    </submittedName>
</protein>
<evidence type="ECO:0000313" key="1">
    <source>
        <dbReference type="Proteomes" id="UP000887574"/>
    </source>
</evidence>
<name>A0A915DR24_9BILA</name>
<accession>A0A915DR24</accession>